<evidence type="ECO:0000256" key="4">
    <source>
        <dbReference type="ARBA" id="ARBA00022764"/>
    </source>
</evidence>
<dbReference type="OrthoDB" id="7067274at2"/>
<dbReference type="PANTHER" id="PTHR38782:SF1">
    <property type="entry name" value="SIGMA-E FACTOR REGULATORY PROTEIN RSEB"/>
    <property type="match status" value="1"/>
</dbReference>
<dbReference type="Proteomes" id="UP000267464">
    <property type="component" value="Unassembled WGS sequence"/>
</dbReference>
<dbReference type="AlphaFoldDB" id="A0A3N7HJL7"/>
<evidence type="ECO:0000259" key="6">
    <source>
        <dbReference type="Pfam" id="PF17188"/>
    </source>
</evidence>
<dbReference type="Gene3D" id="2.50.20.10">
    <property type="entry name" value="Lipoprotein localisation LolA/LolB/LppX"/>
    <property type="match status" value="1"/>
</dbReference>
<dbReference type="GO" id="GO:0045152">
    <property type="term" value="F:antisigma factor binding"/>
    <property type="evidence" value="ECO:0007669"/>
    <property type="project" value="TreeGrafter"/>
</dbReference>
<comment type="subcellular location">
    <subcellularLocation>
        <location evidence="1">Periplasm</location>
    </subcellularLocation>
</comment>
<dbReference type="Pfam" id="PF17188">
    <property type="entry name" value="MucB_RseB_C"/>
    <property type="match status" value="1"/>
</dbReference>
<comment type="caution">
    <text evidence="7">The sequence shown here is derived from an EMBL/GenBank/DDBJ whole genome shotgun (WGS) entry which is preliminary data.</text>
</comment>
<keyword evidence="3" id="KW-0732">Signal</keyword>
<organism evidence="7 8">
    <name type="scientific">Piscinibacter terrae</name>
    <dbReference type="NCBI Taxonomy" id="2496871"/>
    <lineage>
        <taxon>Bacteria</taxon>
        <taxon>Pseudomonadati</taxon>
        <taxon>Pseudomonadota</taxon>
        <taxon>Betaproteobacteria</taxon>
        <taxon>Burkholderiales</taxon>
        <taxon>Sphaerotilaceae</taxon>
        <taxon>Piscinibacter</taxon>
    </lineage>
</organism>
<feature type="domain" description="MucB/RseB N-terminal" evidence="5">
    <location>
        <begin position="25"/>
        <end position="197"/>
    </location>
</feature>
<keyword evidence="8" id="KW-1185">Reference proteome</keyword>
<reference evidence="7 8" key="2">
    <citation type="submission" date="2018-12" db="EMBL/GenBank/DDBJ databases">
        <title>Rhizobacter gummiphilus sp. nov., a rubber-degrading bacterium isolated from the soil of a botanical garden in Japan.</title>
        <authorList>
            <person name="Shunsuke S.S."/>
        </authorList>
    </citation>
    <scope>NUCLEOTIDE SEQUENCE [LARGE SCALE GENOMIC DNA]</scope>
    <source>
        <strain evidence="7 8">S-16</strain>
    </source>
</reference>
<keyword evidence="4" id="KW-0574">Periplasm</keyword>
<dbReference type="Pfam" id="PF03888">
    <property type="entry name" value="MucB_RseB"/>
    <property type="match status" value="1"/>
</dbReference>
<name>A0A3N7HJL7_9BURK</name>
<evidence type="ECO:0000256" key="3">
    <source>
        <dbReference type="ARBA" id="ARBA00022729"/>
    </source>
</evidence>
<dbReference type="PANTHER" id="PTHR38782">
    <property type="match status" value="1"/>
</dbReference>
<protein>
    <submittedName>
        <fullName evidence="7">Transcriptional regulator</fullName>
    </submittedName>
</protein>
<proteinExistence type="inferred from homology"/>
<evidence type="ECO:0000256" key="2">
    <source>
        <dbReference type="ARBA" id="ARBA00008150"/>
    </source>
</evidence>
<comment type="similarity">
    <text evidence="2">Belongs to the RseB family.</text>
</comment>
<evidence type="ECO:0000313" key="8">
    <source>
        <dbReference type="Proteomes" id="UP000267464"/>
    </source>
</evidence>
<dbReference type="CDD" id="cd16327">
    <property type="entry name" value="RseB"/>
    <property type="match status" value="1"/>
</dbReference>
<dbReference type="EMBL" id="QUSW01000010">
    <property type="protein sequence ID" value="RQP21713.1"/>
    <property type="molecule type" value="Genomic_DNA"/>
</dbReference>
<reference evidence="7 8" key="1">
    <citation type="submission" date="2018-08" db="EMBL/GenBank/DDBJ databases">
        <authorList>
            <person name="Khan S.A."/>
            <person name="Jeon C.O."/>
            <person name="Chun B.H."/>
            <person name="Jeong S.E."/>
        </authorList>
    </citation>
    <scope>NUCLEOTIDE SEQUENCE [LARGE SCALE GENOMIC DNA]</scope>
    <source>
        <strain evidence="7 8">S-16</strain>
    </source>
</reference>
<dbReference type="Gene3D" id="3.30.200.100">
    <property type="entry name" value="MucB/RseB, C-terminal domain"/>
    <property type="match status" value="1"/>
</dbReference>
<dbReference type="PIRSF" id="PIRSF005427">
    <property type="entry name" value="RseB"/>
    <property type="match status" value="1"/>
</dbReference>
<dbReference type="InterPro" id="IPR005588">
    <property type="entry name" value="MucB_RseB"/>
</dbReference>
<evidence type="ECO:0000256" key="1">
    <source>
        <dbReference type="ARBA" id="ARBA00004418"/>
    </source>
</evidence>
<dbReference type="InterPro" id="IPR038484">
    <property type="entry name" value="MucB/RseB_C_sf"/>
</dbReference>
<feature type="domain" description="MucB/RseB C-terminal" evidence="6">
    <location>
        <begin position="220"/>
        <end position="322"/>
    </location>
</feature>
<evidence type="ECO:0000259" key="5">
    <source>
        <dbReference type="Pfam" id="PF03888"/>
    </source>
</evidence>
<dbReference type="InterPro" id="IPR033434">
    <property type="entry name" value="MucB/RseB_N"/>
</dbReference>
<dbReference type="GO" id="GO:0032885">
    <property type="term" value="P:regulation of polysaccharide biosynthetic process"/>
    <property type="evidence" value="ECO:0007669"/>
    <property type="project" value="TreeGrafter"/>
</dbReference>
<evidence type="ECO:0000313" key="7">
    <source>
        <dbReference type="EMBL" id="RQP21713.1"/>
    </source>
</evidence>
<dbReference type="InterPro" id="IPR033436">
    <property type="entry name" value="MucB/RseB_C"/>
</dbReference>
<dbReference type="GO" id="GO:0030288">
    <property type="term" value="C:outer membrane-bounded periplasmic space"/>
    <property type="evidence" value="ECO:0007669"/>
    <property type="project" value="TreeGrafter"/>
</dbReference>
<accession>A0A3N7HJL7</accession>
<gene>
    <name evidence="7" type="ORF">DZC73_27460</name>
</gene>
<sequence length="326" mass="36467">MFGALSSFLPHAAAQTQHAFEPKEVRSWLMRIHEAASHRNFQGTFVVSAGGAVSSARIVHFCEGSNQFERIDSLDGQTRYVFRYNDVVHTLWPQARVALVEQRDLLNSFPALLQVGDDRIAEFYELSPQGNDRVAGHEASVLALRPRDLFRFGYRLWSEKMSGLLLRADVIGERGEVLETSAFSDVAINVRSQPEAVLQPMRRLEGYRILKPSFTPTKLEAEGWALKQTVPGFKQVSCIKRPLEGAQDAPAADGPQALQTIFSDGLTYVSVFIEPFNAERHTRSMLTSMGATQTLMRRQGDWWITVVGDVPTTTLKAFAAGLERRK</sequence>